<evidence type="ECO:0000313" key="3">
    <source>
        <dbReference type="Proteomes" id="UP000053647"/>
    </source>
</evidence>
<proteinExistence type="predicted"/>
<feature type="non-terminal residue" evidence="2">
    <location>
        <position position="83"/>
    </location>
</feature>
<evidence type="ECO:0000313" key="2">
    <source>
        <dbReference type="EMBL" id="KIJ06094.1"/>
    </source>
</evidence>
<sequence>TLTMEELHARLFHIAPATIRDMLAKGMVEGVKLDPLHETMGQCESCEYAKATRKPIGKVREPKHREKFGDEVHTDLWGPSPTQ</sequence>
<dbReference type="OrthoDB" id="7691805at2759"/>
<dbReference type="HOGENOM" id="CLU_102301_2_1_1"/>
<reference evidence="2 3" key="1">
    <citation type="submission" date="2014-06" db="EMBL/GenBank/DDBJ databases">
        <authorList>
            <consortium name="DOE Joint Genome Institute"/>
            <person name="Kuo A."/>
            <person name="Kohler A."/>
            <person name="Nagy L.G."/>
            <person name="Floudas D."/>
            <person name="Copeland A."/>
            <person name="Barry K.W."/>
            <person name="Cichocki N."/>
            <person name="Veneault-Fourrey C."/>
            <person name="LaButti K."/>
            <person name="Lindquist E.A."/>
            <person name="Lipzen A."/>
            <person name="Lundell T."/>
            <person name="Morin E."/>
            <person name="Murat C."/>
            <person name="Sun H."/>
            <person name="Tunlid A."/>
            <person name="Henrissat B."/>
            <person name="Grigoriev I.V."/>
            <person name="Hibbett D.S."/>
            <person name="Martin F."/>
            <person name="Nordberg H.P."/>
            <person name="Cantor M.N."/>
            <person name="Hua S.X."/>
        </authorList>
    </citation>
    <scope>NUCLEOTIDE SEQUENCE [LARGE SCALE GENOMIC DNA]</scope>
    <source>
        <strain evidence="2 3">ATCC 200175</strain>
    </source>
</reference>
<keyword evidence="3" id="KW-1185">Reference proteome</keyword>
<feature type="compositionally biased region" description="Basic and acidic residues" evidence="1">
    <location>
        <begin position="58"/>
        <end position="74"/>
    </location>
</feature>
<dbReference type="AlphaFoldDB" id="A0A0C9SMF7"/>
<reference evidence="3" key="2">
    <citation type="submission" date="2015-01" db="EMBL/GenBank/DDBJ databases">
        <title>Evolutionary Origins and Diversification of the Mycorrhizal Mutualists.</title>
        <authorList>
            <consortium name="DOE Joint Genome Institute"/>
            <consortium name="Mycorrhizal Genomics Consortium"/>
            <person name="Kohler A."/>
            <person name="Kuo A."/>
            <person name="Nagy L.G."/>
            <person name="Floudas D."/>
            <person name="Copeland A."/>
            <person name="Barry K.W."/>
            <person name="Cichocki N."/>
            <person name="Veneault-Fourrey C."/>
            <person name="LaButti K."/>
            <person name="Lindquist E.A."/>
            <person name="Lipzen A."/>
            <person name="Lundell T."/>
            <person name="Morin E."/>
            <person name="Murat C."/>
            <person name="Riley R."/>
            <person name="Ohm R."/>
            <person name="Sun H."/>
            <person name="Tunlid A."/>
            <person name="Henrissat B."/>
            <person name="Grigoriev I.V."/>
            <person name="Hibbett D.S."/>
            <person name="Martin F."/>
        </authorList>
    </citation>
    <scope>NUCLEOTIDE SEQUENCE [LARGE SCALE GENOMIC DNA]</scope>
    <source>
        <strain evidence="3">ATCC 200175</strain>
    </source>
</reference>
<evidence type="ECO:0008006" key="4">
    <source>
        <dbReference type="Google" id="ProtNLM"/>
    </source>
</evidence>
<gene>
    <name evidence="2" type="ORF">PAXINDRAFT_28940</name>
</gene>
<protein>
    <recommendedName>
        <fullName evidence="4">GAG-pre-integrase domain-containing protein</fullName>
    </recommendedName>
</protein>
<dbReference type="Proteomes" id="UP000053647">
    <property type="component" value="Unassembled WGS sequence"/>
</dbReference>
<feature type="region of interest" description="Disordered" evidence="1">
    <location>
        <begin position="57"/>
        <end position="83"/>
    </location>
</feature>
<name>A0A0C9SMF7_PAXIN</name>
<accession>A0A0C9SMF7</accession>
<organism evidence="2 3">
    <name type="scientific">Paxillus involutus ATCC 200175</name>
    <dbReference type="NCBI Taxonomy" id="664439"/>
    <lineage>
        <taxon>Eukaryota</taxon>
        <taxon>Fungi</taxon>
        <taxon>Dikarya</taxon>
        <taxon>Basidiomycota</taxon>
        <taxon>Agaricomycotina</taxon>
        <taxon>Agaricomycetes</taxon>
        <taxon>Agaricomycetidae</taxon>
        <taxon>Boletales</taxon>
        <taxon>Paxilineae</taxon>
        <taxon>Paxillaceae</taxon>
        <taxon>Paxillus</taxon>
    </lineage>
</organism>
<evidence type="ECO:0000256" key="1">
    <source>
        <dbReference type="SAM" id="MobiDB-lite"/>
    </source>
</evidence>
<dbReference type="EMBL" id="KN820519">
    <property type="protein sequence ID" value="KIJ06094.1"/>
    <property type="molecule type" value="Genomic_DNA"/>
</dbReference>
<feature type="non-terminal residue" evidence="2">
    <location>
        <position position="1"/>
    </location>
</feature>